<keyword evidence="2" id="KW-1185">Reference proteome</keyword>
<evidence type="ECO:0000313" key="1">
    <source>
        <dbReference type="EMBL" id="VDP32021.1"/>
    </source>
</evidence>
<dbReference type="AlphaFoldDB" id="A0A3P8CHH1"/>
<sequence>MAERHDSDAEIDVEDVMDGKRMASNFFNEEEAALIMEKYVDNYCIYHKLEGRGKISESEKKKQFMSSLTEEVNALGFSIRTEKQIDQKIRDELKIVRKYAAALRRADASGGVASLPRLNRVQRFVYEALEHEPKVIGSYGEEPRRSSDLWRRKRRVFEEEAPYLEPQPTQQHSPRFVSKVKGEEVVYNHFTEEETALIMEKYVDNHDTYHKRLTGGDKFGESEKKKFLSSLTEEVNAMGYSVRTEKQIDQKIRDELKTVKKYAAALWHFLGCLGCRSSCMMLWRTNRG</sequence>
<dbReference type="WBParaSite" id="HPBE_0002235001-mRNA-1">
    <property type="protein sequence ID" value="HPBE_0002235001-mRNA-1"/>
    <property type="gene ID" value="HPBE_0002235001"/>
</dbReference>
<name>A0A3P8CHH1_HELPZ</name>
<evidence type="ECO:0000313" key="3">
    <source>
        <dbReference type="WBParaSite" id="HPBE_0002235001-mRNA-1"/>
    </source>
</evidence>
<proteinExistence type="predicted"/>
<accession>A0A3P8CHH1</accession>
<reference evidence="3" key="2">
    <citation type="submission" date="2019-09" db="UniProtKB">
        <authorList>
            <consortium name="WormBaseParasite"/>
        </authorList>
    </citation>
    <scope>IDENTIFICATION</scope>
</reference>
<evidence type="ECO:0000313" key="2">
    <source>
        <dbReference type="Proteomes" id="UP000050761"/>
    </source>
</evidence>
<reference evidence="1 2" key="1">
    <citation type="submission" date="2018-11" db="EMBL/GenBank/DDBJ databases">
        <authorList>
            <consortium name="Pathogen Informatics"/>
        </authorList>
    </citation>
    <scope>NUCLEOTIDE SEQUENCE [LARGE SCALE GENOMIC DNA]</scope>
</reference>
<dbReference type="EMBL" id="UZAH01033901">
    <property type="protein sequence ID" value="VDP32021.1"/>
    <property type="molecule type" value="Genomic_DNA"/>
</dbReference>
<dbReference type="Proteomes" id="UP000050761">
    <property type="component" value="Unassembled WGS sequence"/>
</dbReference>
<protein>
    <submittedName>
        <fullName evidence="3">Myb_DNA-bind_5 domain-containing protein</fullName>
    </submittedName>
</protein>
<gene>
    <name evidence="1" type="ORF">HPBE_LOCUS22349</name>
</gene>
<organism evidence="1">
    <name type="scientific">Heligmosomoides polygyrus</name>
    <name type="common">Parasitic roundworm</name>
    <dbReference type="NCBI Taxonomy" id="6339"/>
    <lineage>
        <taxon>Eukaryota</taxon>
        <taxon>Metazoa</taxon>
        <taxon>Ecdysozoa</taxon>
        <taxon>Nematoda</taxon>
        <taxon>Chromadorea</taxon>
        <taxon>Rhabditida</taxon>
        <taxon>Rhabditina</taxon>
        <taxon>Rhabditomorpha</taxon>
        <taxon>Strongyloidea</taxon>
        <taxon>Heligmosomidae</taxon>
        <taxon>Heligmosomoides</taxon>
    </lineage>
</organism>